<comment type="similarity">
    <text evidence="2">Belongs to the eukaryotic/archaeal RNase P protein component 3 family.</text>
</comment>
<dbReference type="GO" id="GO:0003723">
    <property type="term" value="F:RNA binding"/>
    <property type="evidence" value="ECO:0007669"/>
    <property type="project" value="TreeGrafter"/>
</dbReference>
<dbReference type="GO" id="GO:0008033">
    <property type="term" value="P:tRNA processing"/>
    <property type="evidence" value="ECO:0007669"/>
    <property type="project" value="UniProtKB-KW"/>
</dbReference>
<evidence type="ECO:0000256" key="2">
    <source>
        <dbReference type="ARBA" id="ARBA00007331"/>
    </source>
</evidence>
<dbReference type="Proteomes" id="UP000095023">
    <property type="component" value="Unassembled WGS sequence"/>
</dbReference>
<evidence type="ECO:0000256" key="1">
    <source>
        <dbReference type="ARBA" id="ARBA00004123"/>
    </source>
</evidence>
<dbReference type="InterPro" id="IPR016195">
    <property type="entry name" value="Pol/histidinol_Pase-like"/>
</dbReference>
<evidence type="ECO:0000313" key="4">
    <source>
        <dbReference type="EMBL" id="ODV92746.1"/>
    </source>
</evidence>
<proteinExistence type="inferred from homology"/>
<dbReference type="GO" id="GO:0000447">
    <property type="term" value="P:endonucleolytic cleavage in ITS1 to separate SSU-rRNA from 5.8S rRNA and LSU-rRNA from tricistronic rRNA transcript (SSU-rRNA, 5.8S rRNA, LSU-rRNA)"/>
    <property type="evidence" value="ECO:0007669"/>
    <property type="project" value="EnsemblFungi"/>
</dbReference>
<dbReference type="PANTHER" id="PTHR13031">
    <property type="entry name" value="RIBONUCLEASE P SUBUNIT P30"/>
    <property type="match status" value="1"/>
</dbReference>
<feature type="non-terminal residue" evidence="4">
    <location>
        <position position="1"/>
    </location>
</feature>
<accession>A0A1E4TLU7</accession>
<protein>
    <submittedName>
        <fullName evidence="4">Uncharacterized protein</fullName>
    </submittedName>
</protein>
<comment type="subcellular location">
    <subcellularLocation>
        <location evidence="1">Nucleus</location>
    </subcellularLocation>
</comment>
<sequence length="206" mass="22725">LVDLGYTIIALNYTLTDNTVRASCPIPESPFPEFKHITFLRRLTINIDTPSITNNVMQFMKLFDIVAVRPMSEKSFQNACMALDIDIISFDPSARLPLIPKHATVAAAINRGVYFEICYGAGVGNSRSRTQTITNATTIIRIARSRGLIVSSDADTAVACRSPHDVINLLCVWGLDHMRAREAIQRNPCLAAKSGTLRHTSHKQAV</sequence>
<dbReference type="SUPFAM" id="SSF89550">
    <property type="entry name" value="PHP domain-like"/>
    <property type="match status" value="1"/>
</dbReference>
<reference evidence="5" key="1">
    <citation type="submission" date="2016-02" db="EMBL/GenBank/DDBJ databases">
        <title>Comparative genomics of biotechnologically important yeasts.</title>
        <authorList>
            <consortium name="DOE Joint Genome Institute"/>
            <person name="Riley R."/>
            <person name="Haridas S."/>
            <person name="Wolfe K.H."/>
            <person name="Lopes M.R."/>
            <person name="Hittinger C.T."/>
            <person name="Goker M."/>
            <person name="Salamov A."/>
            <person name="Wisecaver J."/>
            <person name="Long T.M."/>
            <person name="Aerts A.L."/>
            <person name="Barry K."/>
            <person name="Choi C."/>
            <person name="Clum A."/>
            <person name="Coughlan A.Y."/>
            <person name="Deshpande S."/>
            <person name="Douglass A.P."/>
            <person name="Hanson S.J."/>
            <person name="Klenk H.-P."/>
            <person name="Labutti K."/>
            <person name="Lapidus A."/>
            <person name="Lindquist E."/>
            <person name="Lipzen A."/>
            <person name="Meier-Kolthoff J.P."/>
            <person name="Ohm R.A."/>
            <person name="Otillar R.P."/>
            <person name="Pangilinan J."/>
            <person name="Peng Y."/>
            <person name="Rokas A."/>
            <person name="Rosa C.A."/>
            <person name="Scheuner C."/>
            <person name="Sibirny A.A."/>
            <person name="Slot J.C."/>
            <person name="Stielow J.B."/>
            <person name="Sun H."/>
            <person name="Kurtzman C.P."/>
            <person name="Blackwell M."/>
            <person name="Jeffries T.W."/>
            <person name="Grigoriev I.V."/>
        </authorList>
    </citation>
    <scope>NUCLEOTIDE SEQUENCE [LARGE SCALE GENOMIC DNA]</scope>
    <source>
        <strain evidence="5">NRRL Y-17796</strain>
    </source>
</reference>
<organism evidence="4 5">
    <name type="scientific">Tortispora caseinolytica NRRL Y-17796</name>
    <dbReference type="NCBI Taxonomy" id="767744"/>
    <lineage>
        <taxon>Eukaryota</taxon>
        <taxon>Fungi</taxon>
        <taxon>Dikarya</taxon>
        <taxon>Ascomycota</taxon>
        <taxon>Saccharomycotina</taxon>
        <taxon>Trigonopsidomycetes</taxon>
        <taxon>Trigonopsidales</taxon>
        <taxon>Trigonopsidaceae</taxon>
        <taxon>Tortispora</taxon>
    </lineage>
</organism>
<keyword evidence="3" id="KW-0819">tRNA processing</keyword>
<feature type="non-terminal residue" evidence="4">
    <location>
        <position position="206"/>
    </location>
</feature>
<keyword evidence="5" id="KW-1185">Reference proteome</keyword>
<dbReference type="OrthoDB" id="17948at2759"/>
<dbReference type="Pfam" id="PF01876">
    <property type="entry name" value="RNase_P_p30"/>
    <property type="match status" value="1"/>
</dbReference>
<evidence type="ECO:0000256" key="3">
    <source>
        <dbReference type="ARBA" id="ARBA00022694"/>
    </source>
</evidence>
<name>A0A1E4TLU7_9ASCO</name>
<gene>
    <name evidence="4" type="ORF">CANCADRAFT_16042</name>
</gene>
<dbReference type="AlphaFoldDB" id="A0A1E4TLU7"/>
<evidence type="ECO:0000313" key="5">
    <source>
        <dbReference type="Proteomes" id="UP000095023"/>
    </source>
</evidence>
<dbReference type="EMBL" id="KV453841">
    <property type="protein sequence ID" value="ODV92746.1"/>
    <property type="molecule type" value="Genomic_DNA"/>
</dbReference>
<dbReference type="PANTHER" id="PTHR13031:SF0">
    <property type="entry name" value="RIBONUCLEASE P PROTEIN SUBUNIT P30"/>
    <property type="match status" value="1"/>
</dbReference>
<dbReference type="InterPro" id="IPR002738">
    <property type="entry name" value="RNase_P_p30"/>
</dbReference>
<dbReference type="Gene3D" id="3.20.20.140">
    <property type="entry name" value="Metal-dependent hydrolases"/>
    <property type="match status" value="1"/>
</dbReference>
<dbReference type="GO" id="GO:0005655">
    <property type="term" value="C:nucleolar ribonuclease P complex"/>
    <property type="evidence" value="ECO:0007669"/>
    <property type="project" value="TreeGrafter"/>
</dbReference>